<accession>A0A6V7P1L2</accession>
<dbReference type="GO" id="GO:0005737">
    <property type="term" value="C:cytoplasm"/>
    <property type="evidence" value="ECO:0007669"/>
    <property type="project" value="TreeGrafter"/>
</dbReference>
<dbReference type="Gene3D" id="3.40.30.10">
    <property type="entry name" value="Glutaredoxin"/>
    <property type="match status" value="1"/>
</dbReference>
<dbReference type="GO" id="GO:0006457">
    <property type="term" value="P:protein folding"/>
    <property type="evidence" value="ECO:0007669"/>
    <property type="project" value="TreeGrafter"/>
</dbReference>
<dbReference type="SUPFAM" id="SSF52833">
    <property type="entry name" value="Thioredoxin-like"/>
    <property type="match status" value="1"/>
</dbReference>
<sequence length="121" mass="13640">MKKKKKEAAEVVVRPPPHLPQPEAPLGMARKKKLAELRETARVARFGSVVLISGSDFVREVSQAPPDVWVVVFLYKDGSLKKEYDDLNSKTLEAEKEVKLVQMKIQDTKAHLSKLQKDMDG</sequence>
<dbReference type="InterPro" id="IPR051498">
    <property type="entry name" value="Phosducin-like_chap/apop_reg"/>
</dbReference>
<organism evidence="3">
    <name type="scientific">Ananas comosus var. bracteatus</name>
    <name type="common">red pineapple</name>
    <dbReference type="NCBI Taxonomy" id="296719"/>
    <lineage>
        <taxon>Eukaryota</taxon>
        <taxon>Viridiplantae</taxon>
        <taxon>Streptophyta</taxon>
        <taxon>Embryophyta</taxon>
        <taxon>Tracheophyta</taxon>
        <taxon>Spermatophyta</taxon>
        <taxon>Magnoliopsida</taxon>
        <taxon>Liliopsida</taxon>
        <taxon>Poales</taxon>
        <taxon>Bromeliaceae</taxon>
        <taxon>Bromelioideae</taxon>
        <taxon>Ananas</taxon>
    </lineage>
</organism>
<feature type="compositionally biased region" description="Pro residues" evidence="2">
    <location>
        <begin position="14"/>
        <end position="23"/>
    </location>
</feature>
<name>A0A6V7P1L2_ANACO</name>
<dbReference type="InterPro" id="IPR036249">
    <property type="entry name" value="Thioredoxin-like_sf"/>
</dbReference>
<dbReference type="PANTHER" id="PTHR45809">
    <property type="entry name" value="VIRAL IAP-ASSOCIATED FACTOR HOMOLOG"/>
    <property type="match status" value="1"/>
</dbReference>
<protein>
    <submittedName>
        <fullName evidence="3">Uncharacterized protein</fullName>
    </submittedName>
</protein>
<evidence type="ECO:0000256" key="1">
    <source>
        <dbReference type="ARBA" id="ARBA00009686"/>
    </source>
</evidence>
<feature type="region of interest" description="Disordered" evidence="2">
    <location>
        <begin position="1"/>
        <end position="25"/>
    </location>
</feature>
<evidence type="ECO:0000256" key="2">
    <source>
        <dbReference type="SAM" id="MobiDB-lite"/>
    </source>
</evidence>
<comment type="similarity">
    <text evidence="1">Belongs to the phosducin family.</text>
</comment>
<dbReference type="EMBL" id="LR862144">
    <property type="protein sequence ID" value="CAD1824732.1"/>
    <property type="molecule type" value="Genomic_DNA"/>
</dbReference>
<reference evidence="3" key="1">
    <citation type="submission" date="2020-07" db="EMBL/GenBank/DDBJ databases">
        <authorList>
            <person name="Lin J."/>
        </authorList>
    </citation>
    <scope>NUCLEOTIDE SEQUENCE</scope>
</reference>
<proteinExistence type="inferred from homology"/>
<gene>
    <name evidence="3" type="ORF">CB5_LOCUS7943</name>
</gene>
<dbReference type="PANTHER" id="PTHR45809:SF3">
    <property type="entry name" value="VIRAL IAP-ASSOCIATED FACTOR HOMOLOG"/>
    <property type="match status" value="1"/>
</dbReference>
<dbReference type="AlphaFoldDB" id="A0A6V7P1L2"/>
<evidence type="ECO:0000313" key="3">
    <source>
        <dbReference type="EMBL" id="CAD1824732.1"/>
    </source>
</evidence>